<dbReference type="InterPro" id="IPR010994">
    <property type="entry name" value="RuvA_2-like"/>
</dbReference>
<comment type="caution">
    <text evidence="2">The sequence shown here is derived from an EMBL/GenBank/DDBJ whole genome shotgun (WGS) entry which is preliminary data.</text>
</comment>
<evidence type="ECO:0000313" key="3">
    <source>
        <dbReference type="Proteomes" id="UP000185093"/>
    </source>
</evidence>
<dbReference type="InterPro" id="IPR051675">
    <property type="entry name" value="Endo/Exo/Phosphatase_dom_1"/>
</dbReference>
<dbReference type="NCBIfam" id="TIGR00426">
    <property type="entry name" value="competence protein ComEA helix-hairpin-helix repeat region"/>
    <property type="match status" value="1"/>
</dbReference>
<dbReference type="PANTHER" id="PTHR21180:SF32">
    <property type="entry name" value="ENDONUCLEASE_EXONUCLEASE_PHOSPHATASE FAMILY DOMAIN-CONTAINING PROTEIN 1"/>
    <property type="match status" value="1"/>
</dbReference>
<dbReference type="InterPro" id="IPR004509">
    <property type="entry name" value="Competence_ComEA_HhH"/>
</dbReference>
<dbReference type="SUPFAM" id="SSF47781">
    <property type="entry name" value="RuvA domain 2-like"/>
    <property type="match status" value="1"/>
</dbReference>
<evidence type="ECO:0000259" key="1">
    <source>
        <dbReference type="SMART" id="SM00278"/>
    </source>
</evidence>
<dbReference type="Pfam" id="PF12836">
    <property type="entry name" value="HHH_3"/>
    <property type="match status" value="1"/>
</dbReference>
<dbReference type="Gene3D" id="3.10.560.10">
    <property type="entry name" value="Outer membrane lipoprotein wza domain like"/>
    <property type="match status" value="1"/>
</dbReference>
<proteinExistence type="predicted"/>
<dbReference type="Pfam" id="PF10531">
    <property type="entry name" value="SLBB"/>
    <property type="match status" value="1"/>
</dbReference>
<dbReference type="PANTHER" id="PTHR21180">
    <property type="entry name" value="ENDONUCLEASE/EXONUCLEASE/PHOSPHATASE FAMILY DOMAIN-CONTAINING PROTEIN 1"/>
    <property type="match status" value="1"/>
</dbReference>
<dbReference type="EMBL" id="FSQZ01000001">
    <property type="protein sequence ID" value="SIN74343.1"/>
    <property type="molecule type" value="Genomic_DNA"/>
</dbReference>
<feature type="domain" description="Helix-hairpin-helix DNA-binding motif class 1" evidence="1">
    <location>
        <begin position="210"/>
        <end position="229"/>
    </location>
</feature>
<organism evidence="2 3">
    <name type="scientific">Acetomicrobium flavidum</name>
    <dbReference type="NCBI Taxonomy" id="49896"/>
    <lineage>
        <taxon>Bacteria</taxon>
        <taxon>Thermotogati</taxon>
        <taxon>Synergistota</taxon>
        <taxon>Synergistia</taxon>
        <taxon>Synergistales</taxon>
        <taxon>Acetomicrobiaceae</taxon>
        <taxon>Acetomicrobium</taxon>
    </lineage>
</organism>
<evidence type="ECO:0000313" key="2">
    <source>
        <dbReference type="EMBL" id="SIN74343.1"/>
    </source>
</evidence>
<dbReference type="InterPro" id="IPR003583">
    <property type="entry name" value="Hlx-hairpin-Hlx_DNA-bd_motif"/>
</dbReference>
<dbReference type="Gene3D" id="1.10.150.310">
    <property type="entry name" value="Tex RuvX-like domain-like"/>
    <property type="match status" value="1"/>
</dbReference>
<sequence>MSLKSNFKNYCQVKNLKWLLVALSFFIFALGFAFAYSLGSLKGNEFNAEEITIKPFEGSEVTDRASARNEEGQMRPAQEEWVLYVTGAVNNPGVYRLPQDSRVYQLVEKAGGLTPKADSAAVNLAAKLNDGCHVHVPEVGETVSVGREVSNVPVSQGYSAHVVDMGSQKTTVDLNDADIGTLQNLPGIGPKTAQAIVDYREAKGGFRSVEELLDVKGIGPKKMEKIRPFVTVGYR</sequence>
<reference evidence="2 3" key="1">
    <citation type="submission" date="2016-11" db="EMBL/GenBank/DDBJ databases">
        <authorList>
            <person name="Varghese N."/>
            <person name="Submissions S."/>
        </authorList>
    </citation>
    <scope>NUCLEOTIDE SEQUENCE [LARGE SCALE GENOMIC DNA]</scope>
    <source>
        <strain evidence="2 3">DSM 20664</strain>
    </source>
</reference>
<keyword evidence="3" id="KW-1185">Reference proteome</keyword>
<accession>A0ABY1JEV6</accession>
<protein>
    <submittedName>
        <fullName evidence="2">Competence protein ComEA</fullName>
    </submittedName>
</protein>
<dbReference type="InterPro" id="IPR019554">
    <property type="entry name" value="Soluble_ligand-bd"/>
</dbReference>
<feature type="domain" description="Helix-hairpin-helix DNA-binding motif class 1" evidence="1">
    <location>
        <begin position="180"/>
        <end position="199"/>
    </location>
</feature>
<dbReference type="Proteomes" id="UP000185093">
    <property type="component" value="Unassembled WGS sequence"/>
</dbReference>
<gene>
    <name evidence="2" type="ORF">SAMN05444368_1652</name>
</gene>
<dbReference type="SMART" id="SM00278">
    <property type="entry name" value="HhH1"/>
    <property type="match status" value="2"/>
</dbReference>
<name>A0ABY1JEV6_9BACT</name>